<evidence type="ECO:0000256" key="1">
    <source>
        <dbReference type="ARBA" id="ARBA00004496"/>
    </source>
</evidence>
<feature type="compositionally biased region" description="Polar residues" evidence="10">
    <location>
        <begin position="625"/>
        <end position="640"/>
    </location>
</feature>
<keyword evidence="4" id="KW-0597">Phosphoprotein</keyword>
<dbReference type="PANTHER" id="PTHR46275">
    <property type="entry name" value="HEPATOCYTE GROWTH FACTOR-REGULATED TYROSINE KINASE SUBSTRATE"/>
    <property type="match status" value="1"/>
</dbReference>
<feature type="region of interest" description="Disordered" evidence="10">
    <location>
        <begin position="265"/>
        <end position="305"/>
    </location>
</feature>
<dbReference type="InterPro" id="IPR013083">
    <property type="entry name" value="Znf_RING/FYVE/PHD"/>
</dbReference>
<evidence type="ECO:0000256" key="8">
    <source>
        <dbReference type="PROSITE-ProRule" id="PRU00091"/>
    </source>
</evidence>
<reference evidence="13 14" key="1">
    <citation type="submission" date="2017-06" db="EMBL/GenBank/DDBJ databases">
        <title>A platform for efficient transgenesis in Macrostomum lignano, a flatworm model organism for stem cell research.</title>
        <authorList>
            <person name="Berezikov E."/>
        </authorList>
    </citation>
    <scope>NUCLEOTIDE SEQUENCE [LARGE SCALE GENOMIC DNA]</scope>
    <source>
        <strain evidence="13">DV1</strain>
        <tissue evidence="13">Whole organism</tissue>
    </source>
</reference>
<feature type="compositionally biased region" description="Polar residues" evidence="10">
    <location>
        <begin position="368"/>
        <end position="380"/>
    </location>
</feature>
<name>A0A267H2D0_9PLAT</name>
<dbReference type="GO" id="GO:0008270">
    <property type="term" value="F:zinc ion binding"/>
    <property type="evidence" value="ECO:0007669"/>
    <property type="project" value="UniProtKB-KW"/>
</dbReference>
<feature type="region of interest" description="Disordered" evidence="10">
    <location>
        <begin position="368"/>
        <end position="390"/>
    </location>
</feature>
<feature type="region of interest" description="Disordered" evidence="10">
    <location>
        <begin position="560"/>
        <end position="711"/>
    </location>
</feature>
<evidence type="ECO:0000256" key="9">
    <source>
        <dbReference type="SAM" id="Coils"/>
    </source>
</evidence>
<feature type="domain" description="FYVE-type" evidence="11">
    <location>
        <begin position="162"/>
        <end position="222"/>
    </location>
</feature>
<dbReference type="STRING" id="282301.A0A267H2D0"/>
<comment type="subcellular location">
    <subcellularLocation>
        <location evidence="1">Cytoplasm</location>
    </subcellularLocation>
</comment>
<keyword evidence="14" id="KW-1185">Reference proteome</keyword>
<keyword evidence="3" id="KW-0963">Cytoplasm</keyword>
<keyword evidence="6 8" id="KW-0863">Zinc-finger</keyword>
<dbReference type="SUPFAM" id="SSF48464">
    <property type="entry name" value="ENTH/VHS domain"/>
    <property type="match status" value="1"/>
</dbReference>
<dbReference type="AlphaFoldDB" id="A0A267H2D0"/>
<dbReference type="SMART" id="SM00064">
    <property type="entry name" value="FYVE"/>
    <property type="match status" value="1"/>
</dbReference>
<protein>
    <recommendedName>
        <fullName evidence="2">Hepatocyte growth factor-regulated tyrosine kinase substrate</fullName>
    </recommendedName>
</protein>
<evidence type="ECO:0000256" key="6">
    <source>
        <dbReference type="ARBA" id="ARBA00022771"/>
    </source>
</evidence>
<feature type="region of interest" description="Disordered" evidence="10">
    <location>
        <begin position="225"/>
        <end position="252"/>
    </location>
</feature>
<comment type="caution">
    <text evidence="13">The sequence shown here is derived from an EMBL/GenBank/DDBJ whole genome shotgun (WGS) entry which is preliminary data.</text>
</comment>
<keyword evidence="5" id="KW-0479">Metal-binding</keyword>
<sequence>MSLFGGKSNSQFDSLLNKATSNLNLETDWAAILNICDLIRQQDVNAKYAVSAVRKKLCHDNPHTVFYALQTVEAMVKNCGNPVYDEVLTVEFLDLLKELSKSQDPVKEKVLELIQIWASVFSNQSRYRCIQDVFSSLKREGHSFPAVRSSDAMFEAEAAPEWKEGSLCHKCRAQFTTFRRKHHCRSCGNIFCDECSDKRSIIPRFGIEKEVRVCKACYDEINRSSSADSNRYDDRSEAEAKMNKDKERELELREKEELELALALSASEAESKTNQRSKPRQQQAAASGSPSAAPAGSGGGLYSKLDTSGMDPELVVYLDRNYWEKRRRDGQQQEAQASAGVSKATTATAGTAATAAAASFTVASSQEQSAVQKGGQTNGESAGLGKDEDAGPREEFLRALASSIEIFVNRMKADSVRGRSVAADGTVQTLFMTLNQMHPQLIEHMNRVEARRNILEEQQDKLARLRDAREALNALRDEHEQRRKAEQQERDKQRFAQMMIKLEEMRQKKHEFMEYQRQLQIQQMEAQRREFEMRMEAQKQRQAMEQYKQQFPYSSGAYQQQLVPQPGQPGPQPPASSGGYAIQYPPGYPVQQQQPPPQSVASSAGYSLPHSAAPTDPSAQYMYHMQQQPPSSDAQYSTAPMSLPPQHHPQQQQQYSQHQPQQQQPSYTYAEQYQQPQQQPQQYQQPQVTSSDPQQQQQQQQQSDEAQLIQF</sequence>
<dbReference type="Gene3D" id="3.30.40.10">
    <property type="entry name" value="Zinc/RING finger domain, C3HC4 (zinc finger)"/>
    <property type="match status" value="1"/>
</dbReference>
<dbReference type="GO" id="GO:0005769">
    <property type="term" value="C:early endosome"/>
    <property type="evidence" value="ECO:0007669"/>
    <property type="project" value="TreeGrafter"/>
</dbReference>
<feature type="compositionally biased region" description="Low complexity" evidence="10">
    <location>
        <begin position="648"/>
        <end position="704"/>
    </location>
</feature>
<dbReference type="InterPro" id="IPR008942">
    <property type="entry name" value="ENTH_VHS"/>
</dbReference>
<keyword evidence="9" id="KW-0175">Coiled coil</keyword>
<feature type="coiled-coil region" evidence="9">
    <location>
        <begin position="445"/>
        <end position="541"/>
    </location>
</feature>
<evidence type="ECO:0000259" key="11">
    <source>
        <dbReference type="PROSITE" id="PS50178"/>
    </source>
</evidence>
<dbReference type="InterPro" id="IPR017073">
    <property type="entry name" value="HGS/VPS27"/>
</dbReference>
<dbReference type="PROSITE" id="PS50178">
    <property type="entry name" value="ZF_FYVE"/>
    <property type="match status" value="1"/>
</dbReference>
<evidence type="ECO:0000256" key="5">
    <source>
        <dbReference type="ARBA" id="ARBA00022723"/>
    </source>
</evidence>
<gene>
    <name evidence="13" type="ORF">BOX15_Mlig029941g1</name>
</gene>
<dbReference type="PROSITE" id="PS50330">
    <property type="entry name" value="UIM"/>
    <property type="match status" value="1"/>
</dbReference>
<dbReference type="OrthoDB" id="957735at2759"/>
<organism evidence="13 14">
    <name type="scientific">Macrostomum lignano</name>
    <dbReference type="NCBI Taxonomy" id="282301"/>
    <lineage>
        <taxon>Eukaryota</taxon>
        <taxon>Metazoa</taxon>
        <taxon>Spiralia</taxon>
        <taxon>Lophotrochozoa</taxon>
        <taxon>Platyhelminthes</taxon>
        <taxon>Rhabditophora</taxon>
        <taxon>Macrostomorpha</taxon>
        <taxon>Macrostomida</taxon>
        <taxon>Macrostomidae</taxon>
        <taxon>Macrostomum</taxon>
    </lineage>
</organism>
<dbReference type="PIRSF" id="PIRSF036956">
    <property type="entry name" value="Hrs_Vps27"/>
    <property type="match status" value="1"/>
</dbReference>
<dbReference type="InterPro" id="IPR000306">
    <property type="entry name" value="Znf_FYVE"/>
</dbReference>
<feature type="compositionally biased region" description="Low complexity" evidence="10">
    <location>
        <begin position="284"/>
        <end position="295"/>
    </location>
</feature>
<dbReference type="Pfam" id="PF01363">
    <property type="entry name" value="FYVE"/>
    <property type="match status" value="1"/>
</dbReference>
<dbReference type="SUPFAM" id="SSF57903">
    <property type="entry name" value="FYVE/PHD zinc finger"/>
    <property type="match status" value="1"/>
</dbReference>
<evidence type="ECO:0000256" key="10">
    <source>
        <dbReference type="SAM" id="MobiDB-lite"/>
    </source>
</evidence>
<evidence type="ECO:0000313" key="13">
    <source>
        <dbReference type="EMBL" id="PAA92433.1"/>
    </source>
</evidence>
<keyword evidence="7" id="KW-0862">Zinc</keyword>
<feature type="compositionally biased region" description="Basic and acidic residues" evidence="10">
    <location>
        <begin position="230"/>
        <end position="252"/>
    </location>
</feature>
<dbReference type="Gene3D" id="1.20.5.1940">
    <property type="match status" value="1"/>
</dbReference>
<evidence type="ECO:0000256" key="4">
    <source>
        <dbReference type="ARBA" id="ARBA00022553"/>
    </source>
</evidence>
<dbReference type="GO" id="GO:0043130">
    <property type="term" value="F:ubiquitin binding"/>
    <property type="evidence" value="ECO:0007669"/>
    <property type="project" value="InterPro"/>
</dbReference>
<dbReference type="Proteomes" id="UP000215902">
    <property type="component" value="Unassembled WGS sequence"/>
</dbReference>
<evidence type="ECO:0000256" key="2">
    <source>
        <dbReference type="ARBA" id="ARBA00015450"/>
    </source>
</evidence>
<proteinExistence type="predicted"/>
<evidence type="ECO:0000256" key="3">
    <source>
        <dbReference type="ARBA" id="ARBA00022490"/>
    </source>
</evidence>
<dbReference type="GO" id="GO:0031623">
    <property type="term" value="P:receptor internalization"/>
    <property type="evidence" value="ECO:0007669"/>
    <property type="project" value="TreeGrafter"/>
</dbReference>
<dbReference type="InterPro" id="IPR003903">
    <property type="entry name" value="UIM_dom"/>
</dbReference>
<accession>A0A267H2D0</accession>
<evidence type="ECO:0000259" key="12">
    <source>
        <dbReference type="PROSITE" id="PS50179"/>
    </source>
</evidence>
<evidence type="ECO:0000256" key="7">
    <source>
        <dbReference type="ARBA" id="ARBA00022833"/>
    </source>
</evidence>
<feature type="compositionally biased region" description="Polar residues" evidence="10">
    <location>
        <begin position="274"/>
        <end position="283"/>
    </location>
</feature>
<dbReference type="InterPro" id="IPR011011">
    <property type="entry name" value="Znf_FYVE_PHD"/>
</dbReference>
<dbReference type="CDD" id="cd21387">
    <property type="entry name" value="GAT_Hrs"/>
    <property type="match status" value="1"/>
</dbReference>
<feature type="domain" description="VHS" evidence="12">
    <location>
        <begin position="19"/>
        <end position="145"/>
    </location>
</feature>
<dbReference type="SMART" id="SM00288">
    <property type="entry name" value="VHS"/>
    <property type="match status" value="1"/>
</dbReference>
<dbReference type="PROSITE" id="PS50179">
    <property type="entry name" value="VHS"/>
    <property type="match status" value="1"/>
</dbReference>
<dbReference type="CDD" id="cd15720">
    <property type="entry name" value="FYVE_Hrs"/>
    <property type="match status" value="1"/>
</dbReference>
<dbReference type="InterPro" id="IPR024641">
    <property type="entry name" value="HRS_helical"/>
</dbReference>
<dbReference type="PANTHER" id="PTHR46275:SF1">
    <property type="entry name" value="HEPATOCYTE GROWTH FACTOR-REGULATED TYROSINE KINASE SUBSTRATE"/>
    <property type="match status" value="1"/>
</dbReference>
<dbReference type="GO" id="GO:0035091">
    <property type="term" value="F:phosphatidylinositol binding"/>
    <property type="evidence" value="ECO:0007669"/>
    <property type="project" value="InterPro"/>
</dbReference>
<dbReference type="GO" id="GO:0032456">
    <property type="term" value="P:endocytic recycling"/>
    <property type="evidence" value="ECO:0007669"/>
    <property type="project" value="TreeGrafter"/>
</dbReference>
<evidence type="ECO:0000313" key="14">
    <source>
        <dbReference type="Proteomes" id="UP000215902"/>
    </source>
</evidence>
<dbReference type="InterPro" id="IPR017455">
    <property type="entry name" value="Znf_FYVE-rel"/>
</dbReference>
<dbReference type="Pfam" id="PF12210">
    <property type="entry name" value="Hrs_helical"/>
    <property type="match status" value="1"/>
</dbReference>
<dbReference type="EMBL" id="NIVC01000052">
    <property type="protein sequence ID" value="PAA92433.1"/>
    <property type="molecule type" value="Genomic_DNA"/>
</dbReference>
<dbReference type="InterPro" id="IPR002014">
    <property type="entry name" value="VHS_dom"/>
</dbReference>
<feature type="compositionally biased region" description="Low complexity" evidence="10">
    <location>
        <begin position="583"/>
        <end position="605"/>
    </location>
</feature>
<dbReference type="Gene3D" id="1.25.40.90">
    <property type="match status" value="1"/>
</dbReference>
<dbReference type="Pfam" id="PF00790">
    <property type="entry name" value="VHS"/>
    <property type="match status" value="1"/>
</dbReference>